<evidence type="ECO:0000313" key="1">
    <source>
        <dbReference type="EMBL" id="MCQ4040872.1"/>
    </source>
</evidence>
<reference evidence="1 2" key="1">
    <citation type="submission" date="2022-06" db="EMBL/GenBank/DDBJ databases">
        <title>Draft genome sequence of type strain Streptomyces rubrisoli DSM 42083.</title>
        <authorList>
            <person name="Duangmal K."/>
            <person name="Klaysubun C."/>
        </authorList>
    </citation>
    <scope>NUCLEOTIDE SEQUENCE [LARGE SCALE GENOMIC DNA]</scope>
    <source>
        <strain evidence="1 2">DSM 42083</strain>
    </source>
</reference>
<dbReference type="RefSeq" id="WP_255924806.1">
    <property type="nucleotide sequence ID" value="NZ_JANFNH010000001.1"/>
</dbReference>
<organism evidence="1 2">
    <name type="scientific">Streptantibioticus rubrisoli</name>
    <dbReference type="NCBI Taxonomy" id="1387313"/>
    <lineage>
        <taxon>Bacteria</taxon>
        <taxon>Bacillati</taxon>
        <taxon>Actinomycetota</taxon>
        <taxon>Actinomycetes</taxon>
        <taxon>Kitasatosporales</taxon>
        <taxon>Streptomycetaceae</taxon>
        <taxon>Streptantibioticus</taxon>
    </lineage>
</organism>
<evidence type="ECO:0000313" key="2">
    <source>
        <dbReference type="Proteomes" id="UP001206206"/>
    </source>
</evidence>
<sequence length="213" mass="22576">MPLRGYKLAYPVVSADGTEAGFTGVSLGRSRAYGITADAECVGNAAHHCPATWCGCGFYCFHSLSDARALACDSEFQHSVLLEVEARGHYIRCEKGLRYSRQTVTAVRAGRCGCGWPAKAFADAGDGLVGWRRLLPLCAACAASRPVLSLEEFARLAGGVSVSRDEQAVAWAANSAVPASDADMVPLLSAEAALLHARLDQLQSQLDRLTGEN</sequence>
<protein>
    <submittedName>
        <fullName evidence="1">Uncharacterized protein</fullName>
    </submittedName>
</protein>
<name>A0ABT1P675_9ACTN</name>
<dbReference type="EMBL" id="JANFNH010000001">
    <property type="protein sequence ID" value="MCQ4040872.1"/>
    <property type="molecule type" value="Genomic_DNA"/>
</dbReference>
<proteinExistence type="predicted"/>
<dbReference type="Proteomes" id="UP001206206">
    <property type="component" value="Unassembled WGS sequence"/>
</dbReference>
<keyword evidence="2" id="KW-1185">Reference proteome</keyword>
<accession>A0ABT1P675</accession>
<comment type="caution">
    <text evidence="1">The sequence shown here is derived from an EMBL/GenBank/DDBJ whole genome shotgun (WGS) entry which is preliminary data.</text>
</comment>
<gene>
    <name evidence="1" type="ORF">NON19_02225</name>
</gene>